<accession>E1V423</accession>
<sequence length="152" mass="16604">MERVESTQENTQERARERAQEGQKDGATATLAPRQLGFTLIELLIVVAIIGILAAVAVPRYQDYTERAEHSAALSELSAAKLRVSVNIAEGLEDPCEDVGWGCNGDSVSGTIKNTSDNNDSGSKNFHRNAVLEWDATNDNGITWTPNDWDDE</sequence>
<organism evidence="5 6">
    <name type="scientific">Halomonas elongata (strain ATCC 33173 / DSM 2581 / NBRC 15536 / NCIMB 2198 / 1H9)</name>
    <dbReference type="NCBI Taxonomy" id="768066"/>
    <lineage>
        <taxon>Bacteria</taxon>
        <taxon>Pseudomonadati</taxon>
        <taxon>Pseudomonadota</taxon>
        <taxon>Gammaproteobacteria</taxon>
        <taxon>Oceanospirillales</taxon>
        <taxon>Halomonadaceae</taxon>
        <taxon>Halomonas</taxon>
    </lineage>
</organism>
<dbReference type="SUPFAM" id="SSF54523">
    <property type="entry name" value="Pili subunits"/>
    <property type="match status" value="1"/>
</dbReference>
<gene>
    <name evidence="5" type="primary">pilA</name>
    <name evidence="5" type="ordered locus">HELO_2968</name>
</gene>
<dbReference type="InterPro" id="IPR045584">
    <property type="entry name" value="Pilin-like"/>
</dbReference>
<feature type="compositionally biased region" description="Basic and acidic residues" evidence="3">
    <location>
        <begin position="1"/>
        <end position="24"/>
    </location>
</feature>
<dbReference type="EMBL" id="FN869568">
    <property type="protein sequence ID" value="CBV42852.1"/>
    <property type="molecule type" value="Genomic_DNA"/>
</dbReference>
<evidence type="ECO:0000256" key="4">
    <source>
        <dbReference type="SAM" id="Phobius"/>
    </source>
</evidence>
<dbReference type="eggNOG" id="COG4969">
    <property type="taxonomic scope" value="Bacteria"/>
</dbReference>
<keyword evidence="4" id="KW-0812">Transmembrane</keyword>
<dbReference type="NCBIfam" id="TIGR02532">
    <property type="entry name" value="IV_pilin_GFxxxE"/>
    <property type="match status" value="1"/>
</dbReference>
<protein>
    <submittedName>
        <fullName evidence="5">Fimbrial protein PilA</fullName>
    </submittedName>
</protein>
<dbReference type="KEGG" id="hel:HELO_2968"/>
<evidence type="ECO:0000256" key="1">
    <source>
        <dbReference type="ARBA" id="ARBA00005233"/>
    </source>
</evidence>
<reference evidence="6" key="1">
    <citation type="journal article" date="2011" name="Environ. Microbiol.">
        <title>A blueprint of ectoine metabolism from the genome of the industrial producer Halomonas elongata DSM 2581(T).</title>
        <authorList>
            <person name="Schwibbert K."/>
            <person name="Marin-Sanguino A."/>
            <person name="Bagyan I."/>
            <person name="Heidrich G."/>
            <person name="Lentzen G."/>
            <person name="Seitz H."/>
            <person name="Rampp M."/>
            <person name="Schuster S.C."/>
            <person name="Klenk H.P."/>
            <person name="Pfeiffer F."/>
            <person name="Oesterhelt D."/>
            <person name="Kunte H.J."/>
        </authorList>
    </citation>
    <scope>NUCLEOTIDE SEQUENCE [LARGE SCALE GENOMIC DNA]</scope>
    <source>
        <strain evidence="6">ATCC 33173 / DSM 2581 / NBRC 15536 / NCIMB 2198 / 1H9</strain>
    </source>
</reference>
<dbReference type="HOGENOM" id="CLU_1719791_0_0_6"/>
<evidence type="ECO:0000313" key="6">
    <source>
        <dbReference type="Proteomes" id="UP000008707"/>
    </source>
</evidence>
<dbReference type="AlphaFoldDB" id="E1V423"/>
<dbReference type="STRING" id="768066.HELO_2968"/>
<dbReference type="RefSeq" id="WP_013332724.1">
    <property type="nucleotide sequence ID" value="NC_014532.2"/>
</dbReference>
<dbReference type="PANTHER" id="PTHR30093">
    <property type="entry name" value="GENERAL SECRETION PATHWAY PROTEIN G"/>
    <property type="match status" value="1"/>
</dbReference>
<dbReference type="InterPro" id="IPR012902">
    <property type="entry name" value="N_methyl_site"/>
</dbReference>
<feature type="region of interest" description="Disordered" evidence="3">
    <location>
        <begin position="1"/>
        <end position="27"/>
    </location>
</feature>
<dbReference type="GeneID" id="91011986"/>
<evidence type="ECO:0000256" key="2">
    <source>
        <dbReference type="ARBA" id="ARBA00022481"/>
    </source>
</evidence>
<evidence type="ECO:0000313" key="5">
    <source>
        <dbReference type="EMBL" id="CBV42852.1"/>
    </source>
</evidence>
<keyword evidence="4" id="KW-0472">Membrane</keyword>
<proteinExistence type="inferred from homology"/>
<feature type="transmembrane region" description="Helical" evidence="4">
    <location>
        <begin position="36"/>
        <end position="58"/>
    </location>
</feature>
<keyword evidence="4" id="KW-1133">Transmembrane helix</keyword>
<keyword evidence="2" id="KW-0488">Methylation</keyword>
<evidence type="ECO:0000256" key="3">
    <source>
        <dbReference type="SAM" id="MobiDB-lite"/>
    </source>
</evidence>
<dbReference type="Proteomes" id="UP000008707">
    <property type="component" value="Chromosome"/>
</dbReference>
<name>E1V423_HALED</name>
<dbReference type="PANTHER" id="PTHR30093:SF34">
    <property type="entry name" value="PREPILIN PEPTIDASE-DEPENDENT PROTEIN D"/>
    <property type="match status" value="1"/>
</dbReference>
<comment type="similarity">
    <text evidence="1">Belongs to the N-Me-Phe pilin family.</text>
</comment>
<dbReference type="Pfam" id="PF07963">
    <property type="entry name" value="N_methyl"/>
    <property type="match status" value="1"/>
</dbReference>
<dbReference type="Gene3D" id="3.30.700.10">
    <property type="entry name" value="Glycoprotein, Type 4 Pilin"/>
    <property type="match status" value="1"/>
</dbReference>